<sequence>MFKNQYQGGPFVEIFSAQGKNPGAKWKIFGNPSAIWKEYDKEIKGFVFVLEGSSQINRMQLPKETKQALGLIQQFLTLQIFVPLGQDFSTELLITDLGNIKRRLYLSTVHKELSVTPLHAKIPLHMIKRKIWCNMCIDLVAFTSEIFRGAVFQSLDGIIISANCKLRKIFTLKSKPQDTAEEDGTINVIPRTCQLNTDVPQVTQLLNLTKIHKPEIKCRSYPVTMQGTERFINRRLINRGKSNIRSNKTQDVSHIAFGSKILGPPPSSNRRVSTRVSGEVRSVHRYLMCLDYISDSAIQTQKMSENGRTDFQLPLPQDLSPDKNNHGRLCIKNAAQNTWEITSGMVLILSSRGKNKCDQYKNAILYVLHYSKSVHYSKSEIYISDEWVFPESFTESAQLDKSGQFVATQDSACHNLPSPQNASAEHQSNETGDHHVNHKEIFTFSSRPRSAPHGKSPNRSPEHCIFPLDLKQDSNQVHGEIQIADNFQGTDSSEEEYEWKNFQTSRLSVSELQMLASMKRQHNEELRDTEISHGLSASQIDNCNVSISTSSDDTATWNSCFPPPVSQEHHYQKEMSPLSHSNPRNLFLLFTLHTGEDDLNAEEDEEVLTLLYDPCLNCYFDPNSGKYYELA</sequence>
<dbReference type="Pfam" id="PF05018">
    <property type="entry name" value="CFA20_dom"/>
    <property type="match status" value="1"/>
</dbReference>
<dbReference type="HOGENOM" id="CLU_073504_0_0_1"/>
<dbReference type="InterPro" id="IPR040441">
    <property type="entry name" value="CFA20/CFAP20DC"/>
</dbReference>
<feature type="domain" description="CFA20" evidence="1">
    <location>
        <begin position="1"/>
        <end position="175"/>
    </location>
</feature>
<reference evidence="2" key="2">
    <citation type="submission" date="2025-08" db="UniProtKB">
        <authorList>
            <consortium name="Ensembl"/>
        </authorList>
    </citation>
    <scope>IDENTIFICATION</scope>
</reference>
<dbReference type="Proteomes" id="UP000016666">
    <property type="component" value="Chromosome 13"/>
</dbReference>
<evidence type="ECO:0000259" key="1">
    <source>
        <dbReference type="Pfam" id="PF05018"/>
    </source>
</evidence>
<dbReference type="STRING" id="8840.ENSAPLP00000004952"/>
<reference evidence="2 3" key="1">
    <citation type="submission" date="2017-10" db="EMBL/GenBank/DDBJ databases">
        <title>A new Pekin duck reference genome.</title>
        <authorList>
            <person name="Hou Z.-C."/>
            <person name="Zhou Z.-K."/>
            <person name="Zhu F."/>
            <person name="Hou S.-S."/>
        </authorList>
    </citation>
    <scope>NUCLEOTIDE SEQUENCE [LARGE SCALE GENOMIC DNA]</scope>
</reference>
<dbReference type="Ensembl" id="ENSAPLT00000005576.2">
    <property type="protein sequence ID" value="ENSAPLP00000004952.2"/>
    <property type="gene ID" value="ENSAPLG00000005403.2"/>
</dbReference>
<dbReference type="GeneTree" id="ENSGT00390000005497"/>
<dbReference type="PANTHER" id="PTHR12458">
    <property type="entry name" value="ORF PROTEIN"/>
    <property type="match status" value="1"/>
</dbReference>
<gene>
    <name evidence="2" type="primary">CFAP20DC</name>
</gene>
<organism evidence="2 3">
    <name type="scientific">Anas platyrhynchos platyrhynchos</name>
    <name type="common">Northern mallard</name>
    <dbReference type="NCBI Taxonomy" id="8840"/>
    <lineage>
        <taxon>Eukaryota</taxon>
        <taxon>Metazoa</taxon>
        <taxon>Chordata</taxon>
        <taxon>Craniata</taxon>
        <taxon>Vertebrata</taxon>
        <taxon>Euteleostomi</taxon>
        <taxon>Archelosauria</taxon>
        <taxon>Archosauria</taxon>
        <taxon>Dinosauria</taxon>
        <taxon>Saurischia</taxon>
        <taxon>Theropoda</taxon>
        <taxon>Coelurosauria</taxon>
        <taxon>Aves</taxon>
        <taxon>Neognathae</taxon>
        <taxon>Galloanserae</taxon>
        <taxon>Anseriformes</taxon>
        <taxon>Anatidae</taxon>
        <taxon>Anatinae</taxon>
        <taxon>Anas</taxon>
    </lineage>
</organism>
<evidence type="ECO:0000313" key="2">
    <source>
        <dbReference type="Ensembl" id="ENSAPLP00000004952.2"/>
    </source>
</evidence>
<proteinExistence type="predicted"/>
<reference evidence="2" key="3">
    <citation type="submission" date="2025-09" db="UniProtKB">
        <authorList>
            <consortium name="Ensembl"/>
        </authorList>
    </citation>
    <scope>IDENTIFICATION</scope>
</reference>
<protein>
    <submittedName>
        <fullName evidence="2">CFAP20 domain containing</fullName>
    </submittedName>
</protein>
<name>U3ICI0_ANAPP</name>
<accession>U3ICI0</accession>
<keyword evidence="3" id="KW-1185">Reference proteome</keyword>
<dbReference type="InterPro" id="IPR007714">
    <property type="entry name" value="CFA20_dom"/>
</dbReference>
<evidence type="ECO:0000313" key="3">
    <source>
        <dbReference type="Proteomes" id="UP000016666"/>
    </source>
</evidence>
<dbReference type="OMA" id="KSHIAFG"/>
<dbReference type="AlphaFoldDB" id="U3ICI0"/>